<organism evidence="2 3">
    <name type="scientific">Aspergillus niger ATCC 13496</name>
    <dbReference type="NCBI Taxonomy" id="1353008"/>
    <lineage>
        <taxon>Eukaryota</taxon>
        <taxon>Fungi</taxon>
        <taxon>Dikarya</taxon>
        <taxon>Ascomycota</taxon>
        <taxon>Pezizomycotina</taxon>
        <taxon>Eurotiomycetes</taxon>
        <taxon>Eurotiomycetidae</taxon>
        <taxon>Eurotiales</taxon>
        <taxon>Aspergillaceae</taxon>
        <taxon>Aspergillus</taxon>
        <taxon>Aspergillus subgen. Circumdati</taxon>
    </lineage>
</organism>
<sequence length="62" mass="7185">MDNTQHLPCSLAGRLFLGFHRLVLFMLIIMEIYRVGFGLGSLGCGFLFSFSFFREELRTCFK</sequence>
<evidence type="ECO:0000313" key="2">
    <source>
        <dbReference type="EMBL" id="RDH15675.1"/>
    </source>
</evidence>
<feature type="transmembrane region" description="Helical" evidence="1">
    <location>
        <begin position="35"/>
        <end position="53"/>
    </location>
</feature>
<dbReference type="EMBL" id="KZ851946">
    <property type="protein sequence ID" value="RDH15675.1"/>
    <property type="molecule type" value="Genomic_DNA"/>
</dbReference>
<accession>A0A370BNK2</accession>
<dbReference type="VEuPathDB" id="FungiDB:M747DRAFT_129469"/>
<name>A0A370BNK2_ASPNG</name>
<evidence type="ECO:0000256" key="1">
    <source>
        <dbReference type="SAM" id="Phobius"/>
    </source>
</evidence>
<protein>
    <submittedName>
        <fullName evidence="2">Uncharacterized protein</fullName>
    </submittedName>
</protein>
<keyword evidence="1" id="KW-0812">Transmembrane</keyword>
<dbReference type="Proteomes" id="UP000253845">
    <property type="component" value="Unassembled WGS sequence"/>
</dbReference>
<dbReference type="AlphaFoldDB" id="A0A370BNK2"/>
<reference evidence="2 3" key="1">
    <citation type="submission" date="2018-07" db="EMBL/GenBank/DDBJ databases">
        <title>Section-level genome sequencing of Aspergillus section Nigri to investigate inter- and intra-species variation.</title>
        <authorList>
            <consortium name="DOE Joint Genome Institute"/>
            <person name="Vesth T.C."/>
            <person name="Nybo J.L."/>
            <person name="Theobald S."/>
            <person name="Frisvad J.C."/>
            <person name="Larsen T.O."/>
            <person name="Nielsen K.F."/>
            <person name="Hoof J.B."/>
            <person name="Brandl J."/>
            <person name="Salamov A."/>
            <person name="Riley R."/>
            <person name="Gladden J.M."/>
            <person name="Phatale P."/>
            <person name="Nielsen M.T."/>
            <person name="Lyhne E.K."/>
            <person name="Kogle M.E."/>
            <person name="Strasser K."/>
            <person name="McDonnell E."/>
            <person name="Barry K."/>
            <person name="Clum A."/>
            <person name="Chen C."/>
            <person name="Nolan M."/>
            <person name="Sandor L."/>
            <person name="Kuo A."/>
            <person name="Lipzen A."/>
            <person name="Hainaut M."/>
            <person name="Drula E."/>
            <person name="Tsang A."/>
            <person name="Magnuson J.K."/>
            <person name="Henrissat B."/>
            <person name="Wiebenga A."/>
            <person name="Simmons B.A."/>
            <person name="Makela M.R."/>
            <person name="De vries R.P."/>
            <person name="Grigoriev I.V."/>
            <person name="Mortensen U.H."/>
            <person name="Baker S.E."/>
            <person name="Andersen M.R."/>
        </authorList>
    </citation>
    <scope>NUCLEOTIDE SEQUENCE [LARGE SCALE GENOMIC DNA]</scope>
    <source>
        <strain evidence="2 3">ATCC 13496</strain>
    </source>
</reference>
<gene>
    <name evidence="2" type="ORF">M747DRAFT_129469</name>
</gene>
<proteinExistence type="predicted"/>
<keyword evidence="1" id="KW-0472">Membrane</keyword>
<feature type="transmembrane region" description="Helical" evidence="1">
    <location>
        <begin position="12"/>
        <end position="29"/>
    </location>
</feature>
<keyword evidence="1" id="KW-1133">Transmembrane helix</keyword>
<evidence type="ECO:0000313" key="3">
    <source>
        <dbReference type="Proteomes" id="UP000253845"/>
    </source>
</evidence>